<evidence type="ECO:0000313" key="2">
    <source>
        <dbReference type="EMBL" id="KAE9056510.1"/>
    </source>
</evidence>
<dbReference type="OrthoDB" id="10390384at2759"/>
<sequence length="77" mass="8835">MTPKLMTSAFTALRSAASSLQQNVAQGFRSSWYVMHVLSQLLSALSSHSPVPFVLQVLRSYRLQQCCLRQRRRCLRH</sequence>
<organism evidence="4 9">
    <name type="scientific">Phytophthora fragariae</name>
    <dbReference type="NCBI Taxonomy" id="53985"/>
    <lineage>
        <taxon>Eukaryota</taxon>
        <taxon>Sar</taxon>
        <taxon>Stramenopiles</taxon>
        <taxon>Oomycota</taxon>
        <taxon>Peronosporomycetes</taxon>
        <taxon>Peronosporales</taxon>
        <taxon>Peronosporaceae</taxon>
        <taxon>Phytophthora</taxon>
    </lineage>
</organism>
<dbReference type="Proteomes" id="UP000433483">
    <property type="component" value="Unassembled WGS sequence"/>
</dbReference>
<dbReference type="EMBL" id="QXGF01007037">
    <property type="protein sequence ID" value="KAE8917547.1"/>
    <property type="molecule type" value="Genomic_DNA"/>
</dbReference>
<keyword evidence="7" id="KW-1185">Reference proteome</keyword>
<dbReference type="AlphaFoldDB" id="A0A6A3VAS9"/>
<dbReference type="EMBL" id="QXGD01006909">
    <property type="protein sequence ID" value="KAE9161964.1"/>
    <property type="molecule type" value="Genomic_DNA"/>
</dbReference>
<name>A0A6A3VAS9_9STRA</name>
<evidence type="ECO:0000313" key="4">
    <source>
        <dbReference type="EMBL" id="KAE9161964.1"/>
    </source>
</evidence>
<dbReference type="Proteomes" id="UP000440367">
    <property type="component" value="Unassembled WGS sequence"/>
</dbReference>
<protein>
    <submittedName>
        <fullName evidence="4">Uncharacterized protein</fullName>
    </submittedName>
</protein>
<dbReference type="Proteomes" id="UP000437068">
    <property type="component" value="Unassembled WGS sequence"/>
</dbReference>
<accession>A0A6A3VAS9</accession>
<dbReference type="Proteomes" id="UP000488956">
    <property type="component" value="Unassembled WGS sequence"/>
</dbReference>
<evidence type="ECO:0000313" key="5">
    <source>
        <dbReference type="EMBL" id="KAE9262654.1"/>
    </source>
</evidence>
<evidence type="ECO:0000313" key="6">
    <source>
        <dbReference type="Proteomes" id="UP000429523"/>
    </source>
</evidence>
<evidence type="ECO:0000313" key="7">
    <source>
        <dbReference type="Proteomes" id="UP000433483"/>
    </source>
</evidence>
<reference evidence="6 7" key="1">
    <citation type="submission" date="2018-08" db="EMBL/GenBank/DDBJ databases">
        <title>Genomic investigation of the strawberry pathogen Phytophthora fragariae indicates pathogenicity is determined by transcriptional variation in three key races.</title>
        <authorList>
            <person name="Adams T.M."/>
            <person name="Armitage A.D."/>
            <person name="Sobczyk M.K."/>
            <person name="Bates H.J."/>
            <person name="Dunwell J.M."/>
            <person name="Nellist C.F."/>
            <person name="Harrison R.J."/>
        </authorList>
    </citation>
    <scope>NUCLEOTIDE SEQUENCE [LARGE SCALE GENOMIC DNA]</scope>
    <source>
        <strain evidence="5 8">A4</strain>
        <strain evidence="4 9">BC-1</strain>
        <strain evidence="3 7">NOV-27</strain>
        <strain evidence="1 6">NOV-9</strain>
        <strain evidence="2 10">ONT-3</strain>
    </source>
</reference>
<evidence type="ECO:0000313" key="3">
    <source>
        <dbReference type="EMBL" id="KAE9159219.1"/>
    </source>
</evidence>
<proteinExistence type="predicted"/>
<comment type="caution">
    <text evidence="4">The sequence shown here is derived from an EMBL/GenBank/DDBJ whole genome shotgun (WGS) entry which is preliminary data.</text>
</comment>
<dbReference type="EMBL" id="QXFX01007715">
    <property type="protein sequence ID" value="KAE9056510.1"/>
    <property type="molecule type" value="Genomic_DNA"/>
</dbReference>
<dbReference type="EMBL" id="QXGE01007928">
    <property type="protein sequence ID" value="KAE9262654.1"/>
    <property type="molecule type" value="Genomic_DNA"/>
</dbReference>
<evidence type="ECO:0000313" key="8">
    <source>
        <dbReference type="Proteomes" id="UP000437068"/>
    </source>
</evidence>
<dbReference type="Proteomes" id="UP000429523">
    <property type="component" value="Unassembled WGS sequence"/>
</dbReference>
<gene>
    <name evidence="5" type="ORF">PF001_g31977</name>
    <name evidence="4" type="ORF">PF002_g32236</name>
    <name evidence="3" type="ORF">PF005_g32122</name>
    <name evidence="1" type="ORF">PF009_g32132</name>
    <name evidence="2" type="ORF">PF010_g31741</name>
</gene>
<dbReference type="EMBL" id="QXGB01007393">
    <property type="protein sequence ID" value="KAE9159219.1"/>
    <property type="molecule type" value="Genomic_DNA"/>
</dbReference>
<evidence type="ECO:0000313" key="1">
    <source>
        <dbReference type="EMBL" id="KAE8917547.1"/>
    </source>
</evidence>
<evidence type="ECO:0000313" key="9">
    <source>
        <dbReference type="Proteomes" id="UP000440367"/>
    </source>
</evidence>
<evidence type="ECO:0000313" key="10">
    <source>
        <dbReference type="Proteomes" id="UP000488956"/>
    </source>
</evidence>